<dbReference type="EMBL" id="JARYGZ010000001">
    <property type="protein sequence ID" value="MDH7637644.1"/>
    <property type="molecule type" value="Genomic_DNA"/>
</dbReference>
<evidence type="ECO:0000313" key="7">
    <source>
        <dbReference type="Proteomes" id="UP001160625"/>
    </source>
</evidence>
<dbReference type="InterPro" id="IPR007867">
    <property type="entry name" value="GMC_OxRtase_C"/>
</dbReference>
<comment type="caution">
    <text evidence="6">The sequence shown here is derived from an EMBL/GenBank/DDBJ whole genome shotgun (WGS) entry which is preliminary data.</text>
</comment>
<feature type="domain" description="Glucose-methanol-choline oxidoreductase N-terminal" evidence="5">
    <location>
        <begin position="262"/>
        <end position="276"/>
    </location>
</feature>
<gene>
    <name evidence="6" type="ORF">QGN17_02765</name>
</gene>
<dbReference type="InterPro" id="IPR012132">
    <property type="entry name" value="GMC_OxRdtase"/>
</dbReference>
<evidence type="ECO:0000259" key="5">
    <source>
        <dbReference type="PROSITE" id="PS00624"/>
    </source>
</evidence>
<comment type="similarity">
    <text evidence="2">Belongs to the GMC oxidoreductase family.</text>
</comment>
<dbReference type="PANTHER" id="PTHR11552">
    <property type="entry name" value="GLUCOSE-METHANOL-CHOLINE GMC OXIDOREDUCTASE"/>
    <property type="match status" value="1"/>
</dbReference>
<protein>
    <submittedName>
        <fullName evidence="6">GMC family oxidoreductase N-terminal domain-containing protein</fullName>
    </submittedName>
</protein>
<sequence length="535" mass="57701">MPASKPVTPDEEFDYVIVGAGSSGSALAAALARSSQATIAVIEAGVRRWPKITAIPAALLTTIGHHKYDWRYVSEPDPTRFGRTEAWPRGLGPGGSGLINGMIFVRGAPDDYDQWSQLGADGWAYRDVLPHFRRFESTDIGSEQSRGGLGPQTISALRYVHPMTTTFIEGAVTAGLEFNPDYNGSRQDGVSYVQATQSGGRRHSPYDAYLAPAIKSGRIRLIEGAHVKHVLFEGRTATGVLLEQGGGERTIRARRLVVLSAGSLNTPKLLMLSGIGKAATLKAHGITPLVESPEVGANLMEHAGIWLRAEVDRPTFNQEGRSVRRMVNVVRALMGQGPGTSPTAQAVGFVRTKAGLAAPDVQIHFTAFGREALDPKLPDRRLISVVPSVNHPLSRGEVTLASGDYRDAPLIHPRLFAEQEDVETLKRGLAKCLEILGSEPLASHVVRIENPPPEDPEDLDRHIRESAGPIYHPVGTCRMGSDEQAVLTPALHVRGTQRLAVCDASIMPRHVSGNTHAASMMIGDRAADLFLKNVQ</sequence>
<dbReference type="Pfam" id="PF05199">
    <property type="entry name" value="GMC_oxred_C"/>
    <property type="match status" value="1"/>
</dbReference>
<evidence type="ECO:0000256" key="3">
    <source>
        <dbReference type="ARBA" id="ARBA00022630"/>
    </source>
</evidence>
<dbReference type="InterPro" id="IPR000172">
    <property type="entry name" value="GMC_OxRdtase_N"/>
</dbReference>
<organism evidence="6 7">
    <name type="scientific">Sphingomonas oryzagri</name>
    <dbReference type="NCBI Taxonomy" id="3042314"/>
    <lineage>
        <taxon>Bacteria</taxon>
        <taxon>Pseudomonadati</taxon>
        <taxon>Pseudomonadota</taxon>
        <taxon>Alphaproteobacteria</taxon>
        <taxon>Sphingomonadales</taxon>
        <taxon>Sphingomonadaceae</taxon>
        <taxon>Sphingomonas</taxon>
    </lineage>
</organism>
<keyword evidence="4" id="KW-0274">FAD</keyword>
<dbReference type="SUPFAM" id="SSF54373">
    <property type="entry name" value="FAD-linked reductases, C-terminal domain"/>
    <property type="match status" value="1"/>
</dbReference>
<dbReference type="Proteomes" id="UP001160625">
    <property type="component" value="Unassembled WGS sequence"/>
</dbReference>
<dbReference type="RefSeq" id="WP_281042988.1">
    <property type="nucleotide sequence ID" value="NZ_JARYGZ010000001.1"/>
</dbReference>
<evidence type="ECO:0000256" key="1">
    <source>
        <dbReference type="ARBA" id="ARBA00001974"/>
    </source>
</evidence>
<comment type="cofactor">
    <cofactor evidence="1">
        <name>FAD</name>
        <dbReference type="ChEBI" id="CHEBI:57692"/>
    </cofactor>
</comment>
<accession>A0ABT6MX71</accession>
<evidence type="ECO:0000256" key="4">
    <source>
        <dbReference type="ARBA" id="ARBA00022827"/>
    </source>
</evidence>
<dbReference type="InterPro" id="IPR036188">
    <property type="entry name" value="FAD/NAD-bd_sf"/>
</dbReference>
<dbReference type="SUPFAM" id="SSF51905">
    <property type="entry name" value="FAD/NAD(P)-binding domain"/>
    <property type="match status" value="1"/>
</dbReference>
<evidence type="ECO:0000256" key="2">
    <source>
        <dbReference type="ARBA" id="ARBA00010790"/>
    </source>
</evidence>
<keyword evidence="3" id="KW-0285">Flavoprotein</keyword>
<reference evidence="6" key="1">
    <citation type="submission" date="2023-04" db="EMBL/GenBank/DDBJ databases">
        <title>Sphingomonas sp. MAHUQ-71 isolated from rice field.</title>
        <authorList>
            <person name="Huq M.A."/>
        </authorList>
    </citation>
    <scope>NUCLEOTIDE SEQUENCE</scope>
    <source>
        <strain evidence="6">MAHUQ-71</strain>
    </source>
</reference>
<evidence type="ECO:0000313" key="6">
    <source>
        <dbReference type="EMBL" id="MDH7637644.1"/>
    </source>
</evidence>
<dbReference type="PANTHER" id="PTHR11552:SF147">
    <property type="entry name" value="CHOLINE DEHYDROGENASE, MITOCHONDRIAL"/>
    <property type="match status" value="1"/>
</dbReference>
<dbReference type="Pfam" id="PF00732">
    <property type="entry name" value="GMC_oxred_N"/>
    <property type="match status" value="1"/>
</dbReference>
<dbReference type="Gene3D" id="3.30.410.40">
    <property type="match status" value="1"/>
</dbReference>
<dbReference type="PIRSF" id="PIRSF000137">
    <property type="entry name" value="Alcohol_oxidase"/>
    <property type="match status" value="1"/>
</dbReference>
<proteinExistence type="inferred from homology"/>
<dbReference type="Gene3D" id="3.50.50.60">
    <property type="entry name" value="FAD/NAD(P)-binding domain"/>
    <property type="match status" value="1"/>
</dbReference>
<keyword evidence="7" id="KW-1185">Reference proteome</keyword>
<name>A0ABT6MX71_9SPHN</name>
<dbReference type="PROSITE" id="PS00624">
    <property type="entry name" value="GMC_OXRED_2"/>
    <property type="match status" value="1"/>
</dbReference>